<evidence type="ECO:0000313" key="11">
    <source>
        <dbReference type="Proteomes" id="UP000046393"/>
    </source>
</evidence>
<keyword evidence="5 7" id="KW-0472">Membrane</keyword>
<dbReference type="PROSITE" id="PS50853">
    <property type="entry name" value="FN3"/>
    <property type="match status" value="3"/>
</dbReference>
<dbReference type="GO" id="GO:0016020">
    <property type="term" value="C:membrane"/>
    <property type="evidence" value="ECO:0007669"/>
    <property type="project" value="UniProtKB-SubCell"/>
</dbReference>
<dbReference type="InterPro" id="IPR000387">
    <property type="entry name" value="Tyr_Pase_dom"/>
</dbReference>
<evidence type="ECO:0000256" key="7">
    <source>
        <dbReference type="SAM" id="Phobius"/>
    </source>
</evidence>
<comment type="subcellular location">
    <subcellularLocation>
        <location evidence="1">Membrane</location>
        <topology evidence="1">Single-pass membrane protein</topology>
    </subcellularLocation>
</comment>
<reference evidence="12" key="1">
    <citation type="submission" date="2017-02" db="UniProtKB">
        <authorList>
            <consortium name="WormBaseParasite"/>
        </authorList>
    </citation>
    <scope>IDENTIFICATION</scope>
</reference>
<dbReference type="SMART" id="SM00060">
    <property type="entry name" value="FN3"/>
    <property type="match status" value="4"/>
</dbReference>
<dbReference type="Pfam" id="PF00102">
    <property type="entry name" value="Y_phosphatase"/>
    <property type="match status" value="1"/>
</dbReference>
<dbReference type="Proteomes" id="UP000046393">
    <property type="component" value="Unplaced"/>
</dbReference>
<dbReference type="Gene3D" id="3.90.190.10">
    <property type="entry name" value="Protein tyrosine phosphatase superfamily"/>
    <property type="match status" value="2"/>
</dbReference>
<keyword evidence="7" id="KW-1133">Transmembrane helix</keyword>
<dbReference type="SUPFAM" id="SSF49265">
    <property type="entry name" value="Fibronectin type III"/>
    <property type="match status" value="3"/>
</dbReference>
<dbReference type="AlphaFoldDB" id="A0A0N5AN08"/>
<keyword evidence="11" id="KW-1185">Reference proteome</keyword>
<dbReference type="InterPro" id="IPR000242">
    <property type="entry name" value="PTP_cat"/>
</dbReference>
<evidence type="ECO:0000256" key="1">
    <source>
        <dbReference type="ARBA" id="ARBA00004167"/>
    </source>
</evidence>
<dbReference type="PRINTS" id="PR00700">
    <property type="entry name" value="PRTYPHPHTASE"/>
</dbReference>
<dbReference type="GO" id="GO:0004725">
    <property type="term" value="F:protein tyrosine phosphatase activity"/>
    <property type="evidence" value="ECO:0007669"/>
    <property type="project" value="UniProtKB-EC"/>
</dbReference>
<dbReference type="SMART" id="SM00194">
    <property type="entry name" value="PTPc"/>
    <property type="match status" value="1"/>
</dbReference>
<feature type="domain" description="Tyrosine-protein phosphatase" evidence="8">
    <location>
        <begin position="812"/>
        <end position="1033"/>
    </location>
</feature>
<comment type="catalytic activity">
    <reaction evidence="6">
        <text>O-phospho-L-tyrosyl-[protein] + H2O = L-tyrosyl-[protein] + phosphate</text>
        <dbReference type="Rhea" id="RHEA:10684"/>
        <dbReference type="Rhea" id="RHEA-COMP:10136"/>
        <dbReference type="Rhea" id="RHEA-COMP:20101"/>
        <dbReference type="ChEBI" id="CHEBI:15377"/>
        <dbReference type="ChEBI" id="CHEBI:43474"/>
        <dbReference type="ChEBI" id="CHEBI:46858"/>
        <dbReference type="ChEBI" id="CHEBI:61978"/>
        <dbReference type="EC" id="3.1.3.48"/>
    </reaction>
</comment>
<proteinExistence type="predicted"/>
<keyword evidence="2" id="KW-0732">Signal</keyword>
<dbReference type="InterPro" id="IPR029021">
    <property type="entry name" value="Prot-tyrosine_phosphatase-like"/>
</dbReference>
<dbReference type="SMART" id="SM00404">
    <property type="entry name" value="PTPc_motif"/>
    <property type="match status" value="1"/>
</dbReference>
<evidence type="ECO:0000256" key="4">
    <source>
        <dbReference type="ARBA" id="ARBA00022912"/>
    </source>
</evidence>
<evidence type="ECO:0000256" key="5">
    <source>
        <dbReference type="ARBA" id="ARBA00023136"/>
    </source>
</evidence>
<dbReference type="PANTHER" id="PTHR19134:SF540">
    <property type="entry name" value="TYROSINE-PROTEIN PHOSPHATASE 99A"/>
    <property type="match status" value="1"/>
</dbReference>
<dbReference type="InterPro" id="IPR013783">
    <property type="entry name" value="Ig-like_fold"/>
</dbReference>
<keyword evidence="7" id="KW-0812">Transmembrane</keyword>
<protein>
    <submittedName>
        <fullName evidence="12">Protein-tyrosine-phosphatase</fullName>
    </submittedName>
</protein>
<evidence type="ECO:0000313" key="12">
    <source>
        <dbReference type="WBParaSite" id="SMUV_0000598201-mRNA-1"/>
    </source>
</evidence>
<feature type="domain" description="Fibronectin type-III" evidence="10">
    <location>
        <begin position="361"/>
        <end position="454"/>
    </location>
</feature>
<dbReference type="CDD" id="cd00063">
    <property type="entry name" value="FN3"/>
    <property type="match status" value="4"/>
</dbReference>
<dbReference type="Pfam" id="PF00041">
    <property type="entry name" value="fn3"/>
    <property type="match status" value="3"/>
</dbReference>
<dbReference type="STRING" id="451379.A0A0N5AN08"/>
<evidence type="ECO:0000256" key="6">
    <source>
        <dbReference type="ARBA" id="ARBA00051722"/>
    </source>
</evidence>
<feature type="domain" description="Tyrosine specific protein phosphatases" evidence="9">
    <location>
        <begin position="729"/>
        <end position="798"/>
    </location>
</feature>
<dbReference type="InterPro" id="IPR003961">
    <property type="entry name" value="FN3_dom"/>
</dbReference>
<dbReference type="Gene3D" id="2.60.40.10">
    <property type="entry name" value="Immunoglobulins"/>
    <property type="match status" value="4"/>
</dbReference>
<feature type="domain" description="Tyrosine-protein phosphatase" evidence="8">
    <location>
        <begin position="577"/>
        <end position="807"/>
    </location>
</feature>
<accession>A0A0N5AN08</accession>
<dbReference type="SUPFAM" id="SSF52799">
    <property type="entry name" value="(Phosphotyrosine protein) phosphatases II"/>
    <property type="match status" value="2"/>
</dbReference>
<dbReference type="InterPro" id="IPR036116">
    <property type="entry name" value="FN3_sf"/>
</dbReference>
<keyword evidence="4" id="KW-0904">Protein phosphatase</keyword>
<dbReference type="PROSITE" id="PS50056">
    <property type="entry name" value="TYR_PHOSPHATASE_2"/>
    <property type="match status" value="1"/>
</dbReference>
<organism evidence="11 12">
    <name type="scientific">Syphacia muris</name>
    <dbReference type="NCBI Taxonomy" id="451379"/>
    <lineage>
        <taxon>Eukaryota</taxon>
        <taxon>Metazoa</taxon>
        <taxon>Ecdysozoa</taxon>
        <taxon>Nematoda</taxon>
        <taxon>Chromadorea</taxon>
        <taxon>Rhabditida</taxon>
        <taxon>Spirurina</taxon>
        <taxon>Oxyuridomorpha</taxon>
        <taxon>Oxyuroidea</taxon>
        <taxon>Oxyuridae</taxon>
        <taxon>Syphacia</taxon>
    </lineage>
</organism>
<feature type="domain" description="Fibronectin type-III" evidence="10">
    <location>
        <begin position="76"/>
        <end position="172"/>
    </location>
</feature>
<evidence type="ECO:0000259" key="10">
    <source>
        <dbReference type="PROSITE" id="PS50853"/>
    </source>
</evidence>
<dbReference type="PROSITE" id="PS00383">
    <property type="entry name" value="TYR_PHOSPHATASE_1"/>
    <property type="match status" value="1"/>
</dbReference>
<evidence type="ECO:0000259" key="9">
    <source>
        <dbReference type="PROSITE" id="PS50056"/>
    </source>
</evidence>
<name>A0A0N5AN08_9BILA</name>
<evidence type="ECO:0000259" key="8">
    <source>
        <dbReference type="PROSITE" id="PS50055"/>
    </source>
</evidence>
<dbReference type="PROSITE" id="PS50055">
    <property type="entry name" value="TYR_PHOSPHATASE_PTP"/>
    <property type="match status" value="2"/>
</dbReference>
<dbReference type="WBParaSite" id="SMUV_0000598201-mRNA-1">
    <property type="protein sequence ID" value="SMUV_0000598201-mRNA-1"/>
    <property type="gene ID" value="SMUV_0000598201"/>
</dbReference>
<dbReference type="InterPro" id="IPR050348">
    <property type="entry name" value="Protein-Tyr_Phosphatase"/>
</dbReference>
<feature type="transmembrane region" description="Helical" evidence="7">
    <location>
        <begin position="482"/>
        <end position="502"/>
    </location>
</feature>
<evidence type="ECO:0000256" key="2">
    <source>
        <dbReference type="ARBA" id="ARBA00022729"/>
    </source>
</evidence>
<keyword evidence="3" id="KW-0378">Hydrolase</keyword>
<sequence length="1043" mass="119266">MISSSVKREEYSDPTRQWWILDNRFQVLKPFYELFIAVALPRDSGVYQCHLETDPLFPLAVSSATIKLLVMLRPSAPKQLEIGAVSYHSVTLKWKQDVSPSQSPILQNTIYITQLDDNSVRKITLVNNATMAHIPGLLALTEYSFRVSAENSAGVSELSRPIVQPLKGSPQITGISNTTDGCIEILWYPPKAAKAISLKYRVTIRHFDSDNKREFRTQENDYTICQLPYNSVFELKIEADNGYGYSPPAVTRFQTDQSIPNGPPENVTAKALSHSTVELTWLEPEQPNGDITAYRVFIQRAGDPETKSLLIYTNGVYRAKYAYNVTDLEPYQLYIFRISAATIKGESEPSKKMNATTDYQIPSPPVIINVSYDCANTVLISWRSGQYPGQSYRLYLEGHTARYINTTHTQVNVTNLEPHRTYTVKVLAAVQSVIFNTSLDSEWSKKEIFLLDDNCLLHSSICSSPRCKRLANGSEGSASANFLVTTAVLFPVILASVVFIAIKRRFLLAKKKRLTAKKLRSEDLTSVTYDKNYGRTIPVTEFNIYCQELSQNNNQRYKQQFEMIEKDSTFENGNGMHRSRDRYLDVCALEQTRIKIVTAESSDYINANYVDSCEKRNAYIATQAPLPHTFADFWSMVWQQQSNVIVMITNLVEHGRRKCDQYWPNASQSAQVHGRFIVSLDSEKQNLHFAHRVFNLKPTKCSMHEREIHQLHFTSWPDHGVPDTVFPLLSFMQYVSEIQTVGPIIVHCSAGIGRSGSYMLIDSMRQHLQCENSLNIDAHLRHIRHQRAKLVQTLDQYIFCHKAICQMITSGKTRVHIDDFIEYFHYLSHNIVNDRTQLQIQYEDICRCNHSPQCTIGIGYETFSGYHHNTEFIVATWPKESTDLWTLVWEKNCQTVVLLAGDEDFWCRTIKRAGDLKIQQMNNDMVILSNSEDQLCVRTLYVSQSDFELDTWTEIGRIQHRRLQYHDSPLVILNPGRSSNAYILCLLTSIACQIEAESSLDVLLFLTAYKQKLCGVWKTQCDLEVIYDKLLLFIANMENSSPQ</sequence>
<dbReference type="PANTHER" id="PTHR19134">
    <property type="entry name" value="RECEPTOR-TYPE TYROSINE-PROTEIN PHOSPHATASE"/>
    <property type="match status" value="1"/>
</dbReference>
<dbReference type="InterPro" id="IPR003595">
    <property type="entry name" value="Tyr_Pase_cat"/>
</dbReference>
<dbReference type="InterPro" id="IPR016130">
    <property type="entry name" value="Tyr_Pase_AS"/>
</dbReference>
<evidence type="ECO:0000256" key="3">
    <source>
        <dbReference type="ARBA" id="ARBA00022801"/>
    </source>
</evidence>
<feature type="domain" description="Fibronectin type-III" evidence="10">
    <location>
        <begin position="263"/>
        <end position="360"/>
    </location>
</feature>